<dbReference type="Proteomes" id="UP000248926">
    <property type="component" value="Unassembled WGS sequence"/>
</dbReference>
<feature type="site" description="Important for beta-aspartyl-AMP intermediate formation" evidence="10">
    <location>
        <position position="379"/>
    </location>
</feature>
<dbReference type="SUPFAM" id="SSF56235">
    <property type="entry name" value="N-terminal nucleophile aminohydrolases (Ntn hydrolases)"/>
    <property type="match status" value="1"/>
</dbReference>
<dbReference type="InterPro" id="IPR029055">
    <property type="entry name" value="Ntn_hydrolases_N"/>
</dbReference>
<dbReference type="CDD" id="cd00712">
    <property type="entry name" value="AsnB"/>
    <property type="match status" value="1"/>
</dbReference>
<name>A0A328P7J2_9GAMM</name>
<dbReference type="GO" id="GO:0004066">
    <property type="term" value="F:asparagine synthase (glutamine-hydrolyzing) activity"/>
    <property type="evidence" value="ECO:0007669"/>
    <property type="project" value="UniProtKB-EC"/>
</dbReference>
<dbReference type="InterPro" id="IPR014729">
    <property type="entry name" value="Rossmann-like_a/b/a_fold"/>
</dbReference>
<evidence type="ECO:0000256" key="10">
    <source>
        <dbReference type="PIRSR" id="PIRSR001589-3"/>
    </source>
</evidence>
<dbReference type="RefSeq" id="WP_111983208.1">
    <property type="nucleotide sequence ID" value="NZ_NFZS01000002.1"/>
</dbReference>
<feature type="binding site" evidence="9">
    <location>
        <begin position="377"/>
        <end position="378"/>
    </location>
    <ligand>
        <name>ATP</name>
        <dbReference type="ChEBI" id="CHEBI:30616"/>
    </ligand>
</feature>
<dbReference type="InterPro" id="IPR017932">
    <property type="entry name" value="GATase_2_dom"/>
</dbReference>
<dbReference type="EMBL" id="NFZS01000002">
    <property type="protein sequence ID" value="RAO76264.1"/>
    <property type="molecule type" value="Genomic_DNA"/>
</dbReference>
<dbReference type="AlphaFoldDB" id="A0A328P7J2"/>
<evidence type="ECO:0000256" key="9">
    <source>
        <dbReference type="PIRSR" id="PIRSR001589-2"/>
    </source>
</evidence>
<dbReference type="CDD" id="cd01991">
    <property type="entry name" value="Asn_synthase_B_C"/>
    <property type="match status" value="1"/>
</dbReference>
<evidence type="ECO:0000256" key="5">
    <source>
        <dbReference type="ARBA" id="ARBA00022840"/>
    </source>
</evidence>
<evidence type="ECO:0000256" key="7">
    <source>
        <dbReference type="ARBA" id="ARBA00048741"/>
    </source>
</evidence>
<comment type="caution">
    <text evidence="12">The sequence shown here is derived from an EMBL/GenBank/DDBJ whole genome shotgun (WGS) entry which is preliminary data.</text>
</comment>
<keyword evidence="13" id="KW-1185">Reference proteome</keyword>
<gene>
    <name evidence="12" type="ORF">CA260_11260</name>
</gene>
<evidence type="ECO:0000313" key="13">
    <source>
        <dbReference type="Proteomes" id="UP000248926"/>
    </source>
</evidence>
<protein>
    <recommendedName>
        <fullName evidence="3">asparagine synthase (glutamine-hydrolyzing)</fullName>
        <ecNumber evidence="3">6.3.5.4</ecNumber>
    </recommendedName>
</protein>
<dbReference type="PANTHER" id="PTHR43284:SF1">
    <property type="entry name" value="ASPARAGINE SYNTHETASE"/>
    <property type="match status" value="1"/>
</dbReference>
<evidence type="ECO:0000256" key="2">
    <source>
        <dbReference type="ARBA" id="ARBA00005752"/>
    </source>
</evidence>
<keyword evidence="8" id="KW-0061">Asparagine biosynthesis</keyword>
<dbReference type="InterPro" id="IPR051786">
    <property type="entry name" value="ASN_synthetase/amidase"/>
</dbReference>
<dbReference type="Pfam" id="PF13522">
    <property type="entry name" value="GATase_6"/>
    <property type="match status" value="1"/>
</dbReference>
<keyword evidence="4 9" id="KW-0547">Nucleotide-binding</keyword>
<dbReference type="GO" id="GO:0006529">
    <property type="term" value="P:asparagine biosynthetic process"/>
    <property type="evidence" value="ECO:0007669"/>
    <property type="project" value="UniProtKB-KW"/>
</dbReference>
<organism evidence="12 13">
    <name type="scientific">Dyella jiangningensis</name>
    <dbReference type="NCBI Taxonomy" id="1379159"/>
    <lineage>
        <taxon>Bacteria</taxon>
        <taxon>Pseudomonadati</taxon>
        <taxon>Pseudomonadota</taxon>
        <taxon>Gammaproteobacteria</taxon>
        <taxon>Lysobacterales</taxon>
        <taxon>Rhodanobacteraceae</taxon>
        <taxon>Dyella</taxon>
    </lineage>
</organism>
<evidence type="ECO:0000256" key="4">
    <source>
        <dbReference type="ARBA" id="ARBA00022741"/>
    </source>
</evidence>
<evidence type="ECO:0000256" key="3">
    <source>
        <dbReference type="ARBA" id="ARBA00012737"/>
    </source>
</evidence>
<feature type="active site" description="For GATase activity" evidence="8">
    <location>
        <position position="2"/>
    </location>
</feature>
<evidence type="ECO:0000313" key="12">
    <source>
        <dbReference type="EMBL" id="RAO76264.1"/>
    </source>
</evidence>
<dbReference type="PANTHER" id="PTHR43284">
    <property type="entry name" value="ASPARAGINE SYNTHETASE (GLUTAMINE-HYDROLYZING)"/>
    <property type="match status" value="1"/>
</dbReference>
<comment type="catalytic activity">
    <reaction evidence="7">
        <text>L-aspartate + L-glutamine + ATP + H2O = L-asparagine + L-glutamate + AMP + diphosphate + H(+)</text>
        <dbReference type="Rhea" id="RHEA:12228"/>
        <dbReference type="ChEBI" id="CHEBI:15377"/>
        <dbReference type="ChEBI" id="CHEBI:15378"/>
        <dbReference type="ChEBI" id="CHEBI:29985"/>
        <dbReference type="ChEBI" id="CHEBI:29991"/>
        <dbReference type="ChEBI" id="CHEBI:30616"/>
        <dbReference type="ChEBI" id="CHEBI:33019"/>
        <dbReference type="ChEBI" id="CHEBI:58048"/>
        <dbReference type="ChEBI" id="CHEBI:58359"/>
        <dbReference type="ChEBI" id="CHEBI:456215"/>
        <dbReference type="EC" id="6.3.5.4"/>
    </reaction>
</comment>
<dbReference type="NCBIfam" id="TIGR01536">
    <property type="entry name" value="asn_synth_AEB"/>
    <property type="match status" value="1"/>
</dbReference>
<comment type="pathway">
    <text evidence="1">Amino-acid biosynthesis; L-asparagine biosynthesis; L-asparagine from L-aspartate (L-Gln route): step 1/1.</text>
</comment>
<keyword evidence="8" id="KW-0028">Amino-acid biosynthesis</keyword>
<feature type="domain" description="Glutamine amidotransferase type-2" evidence="11">
    <location>
        <begin position="2"/>
        <end position="220"/>
    </location>
</feature>
<dbReference type="SUPFAM" id="SSF52402">
    <property type="entry name" value="Adenine nucleotide alpha hydrolases-like"/>
    <property type="match status" value="1"/>
</dbReference>
<dbReference type="Pfam" id="PF00733">
    <property type="entry name" value="Asn_synthase"/>
    <property type="match status" value="1"/>
</dbReference>
<dbReference type="GO" id="GO:0005524">
    <property type="term" value="F:ATP binding"/>
    <property type="evidence" value="ECO:0007669"/>
    <property type="project" value="UniProtKB-KW"/>
</dbReference>
<keyword evidence="5 9" id="KW-0067">ATP-binding</keyword>
<dbReference type="InterPro" id="IPR033738">
    <property type="entry name" value="AsnB_N"/>
</dbReference>
<evidence type="ECO:0000256" key="1">
    <source>
        <dbReference type="ARBA" id="ARBA00005187"/>
    </source>
</evidence>
<evidence type="ECO:0000259" key="11">
    <source>
        <dbReference type="PROSITE" id="PS51278"/>
    </source>
</evidence>
<comment type="similarity">
    <text evidence="2">Belongs to the asparagine synthetase family.</text>
</comment>
<dbReference type="PROSITE" id="PS51278">
    <property type="entry name" value="GATASE_TYPE_2"/>
    <property type="match status" value="1"/>
</dbReference>
<dbReference type="InterPro" id="IPR006426">
    <property type="entry name" value="Asn_synth_AEB"/>
</dbReference>
<reference evidence="12 13" key="1">
    <citation type="journal article" date="2018" name="Genet. Mol. Biol.">
        <title>The genome sequence of Dyella jiangningensis FCAV SCS01 from a lignocellulose-decomposing microbial consortium metagenome reveals potential for biotechnological applications.</title>
        <authorList>
            <person name="Desiderato J.G."/>
            <person name="Alvarenga D.O."/>
            <person name="Constancio M.T.L."/>
            <person name="Alves L.M.C."/>
            <person name="Varani A.M."/>
        </authorList>
    </citation>
    <scope>NUCLEOTIDE SEQUENCE [LARGE SCALE GENOMIC DNA]</scope>
    <source>
        <strain evidence="12 13">FCAV SCS01</strain>
    </source>
</reference>
<keyword evidence="6 8" id="KW-0315">Glutamine amidotransferase</keyword>
<proteinExistence type="inferred from homology"/>
<dbReference type="EC" id="6.3.5.4" evidence="3"/>
<dbReference type="InterPro" id="IPR001962">
    <property type="entry name" value="Asn_synthase"/>
</dbReference>
<dbReference type="Gene3D" id="3.40.50.620">
    <property type="entry name" value="HUPs"/>
    <property type="match status" value="2"/>
</dbReference>
<accession>A0A328P7J2</accession>
<dbReference type="Gene3D" id="3.60.20.10">
    <property type="entry name" value="Glutamine Phosphoribosylpyrophosphate, subunit 1, domain 1"/>
    <property type="match status" value="1"/>
</dbReference>
<feature type="binding site" evidence="9">
    <location>
        <position position="106"/>
    </location>
    <ligand>
        <name>L-glutamine</name>
        <dbReference type="ChEBI" id="CHEBI:58359"/>
    </ligand>
</feature>
<dbReference type="OrthoDB" id="9763290at2"/>
<dbReference type="GO" id="GO:0005829">
    <property type="term" value="C:cytosol"/>
    <property type="evidence" value="ECO:0007669"/>
    <property type="project" value="TreeGrafter"/>
</dbReference>
<sequence>MCGITGFWQLRSGERSALLERASEMSRQLNHRGPDDGGLWCDENVGVALAHRRLSILDLSAAGHQPMPSACGRYVVVFNGEIYNHLELRERLARQGAAPSWRGHSDTETLLACIVAWGIEQTLVACVGMFAFAIWDRHERALTLARDRMGEKPLYYAWMDSTFLFGSELKALKAHPSFRTEVDRDALALLLAYDCIPAPHSIYRQVFKLPPGHFVCICAEAPGEAQPVPYWSCNDIVSAGLRDPLECSDEEAIDALEKQLGASVGGQLISDVPLGAFLSGGIDSSTVAALMQASSRTRVRTFTIGFDESDYDEAVHAKAVARHLGTEHTELYVRPEDTLAVIPKLPSVYCEPFGDCSQIPTFLISELTRREVTVALSGDGGDELFGGYNRYLAARTTWERMQRMPHVVRRTMAATLQALTPGGWDAMFNLASPVLPKRWQLANPGDKAHKLAEVLTASDGRAFFLNLVSHWRDPSAIVIGANQAETSFTDTRSWPKADDLAQWMMAMDAQNYLPDDILVKVDRAAMANSLETRAPMLDHRVVELAWRIPLHQKIRQGQGKWLVRQLLYRYVPKELIERPKMGFGIPLGSWLRGPLREWAEALLSESRLRREGYLQPGPVRQRWEEHLSGRRNWQQSLWTILMFQAWLQETEGTLS</sequence>
<dbReference type="PIRSF" id="PIRSF001589">
    <property type="entry name" value="Asn_synthetase_glu-h"/>
    <property type="match status" value="1"/>
</dbReference>
<evidence type="ECO:0000256" key="6">
    <source>
        <dbReference type="ARBA" id="ARBA00022962"/>
    </source>
</evidence>
<feature type="binding site" evidence="9">
    <location>
        <position position="304"/>
    </location>
    <ligand>
        <name>ATP</name>
        <dbReference type="ChEBI" id="CHEBI:30616"/>
    </ligand>
</feature>
<evidence type="ECO:0000256" key="8">
    <source>
        <dbReference type="PIRSR" id="PIRSR001589-1"/>
    </source>
</evidence>